<keyword evidence="1" id="KW-0812">Transmembrane</keyword>
<organism evidence="2 3">
    <name type="scientific">Halovivax ruber (strain DSM 18193 / JCM 13892 / XH-70)</name>
    <dbReference type="NCBI Taxonomy" id="797302"/>
    <lineage>
        <taxon>Archaea</taxon>
        <taxon>Methanobacteriati</taxon>
        <taxon>Methanobacteriota</taxon>
        <taxon>Stenosarchaea group</taxon>
        <taxon>Halobacteria</taxon>
        <taxon>Halobacteriales</taxon>
        <taxon>Natrialbaceae</taxon>
        <taxon>Halovivax</taxon>
    </lineage>
</organism>
<evidence type="ECO:0000256" key="1">
    <source>
        <dbReference type="SAM" id="Phobius"/>
    </source>
</evidence>
<keyword evidence="1" id="KW-1133">Transmembrane helix</keyword>
<dbReference type="Proteomes" id="UP000010846">
    <property type="component" value="Chromosome"/>
</dbReference>
<dbReference type="InterPro" id="IPR058357">
    <property type="entry name" value="DUF8044"/>
</dbReference>
<evidence type="ECO:0000313" key="3">
    <source>
        <dbReference type="Proteomes" id="UP000010846"/>
    </source>
</evidence>
<reference evidence="2" key="1">
    <citation type="submission" date="2011-09" db="EMBL/GenBank/DDBJ databases">
        <title>Complete sequence of Halovivax ruber XH-70.</title>
        <authorList>
            <consortium name="US DOE Joint Genome Institute"/>
            <person name="Lucas S."/>
            <person name="Han J."/>
            <person name="Lapidus A."/>
            <person name="Cheng J.-F."/>
            <person name="Goodwin L."/>
            <person name="Pitluck S."/>
            <person name="Peters L."/>
            <person name="Mikhailova N."/>
            <person name="Davenport K."/>
            <person name="Detter J.C."/>
            <person name="Han C."/>
            <person name="Tapia R."/>
            <person name="Land M."/>
            <person name="Hauser L."/>
            <person name="Kyrpides N."/>
            <person name="Ivanova N."/>
            <person name="Pagani I."/>
            <person name="Sproer C."/>
            <person name="Anderson I."/>
            <person name="Woyke T."/>
        </authorList>
    </citation>
    <scope>NUCLEOTIDE SEQUENCE</scope>
    <source>
        <strain evidence="2">XH-70</strain>
    </source>
</reference>
<dbReference type="AlphaFoldDB" id="L0I7W8"/>
<keyword evidence="3" id="KW-1185">Reference proteome</keyword>
<dbReference type="EMBL" id="CP003050">
    <property type="protein sequence ID" value="AGB14878.1"/>
    <property type="molecule type" value="Genomic_DNA"/>
</dbReference>
<dbReference type="HOGENOM" id="CLU_172279_0_0_2"/>
<dbReference type="RefSeq" id="WP_015299574.1">
    <property type="nucleotide sequence ID" value="NC_019964.1"/>
</dbReference>
<feature type="transmembrane region" description="Helical" evidence="1">
    <location>
        <begin position="35"/>
        <end position="52"/>
    </location>
</feature>
<name>L0I7W8_HALRX</name>
<dbReference type="STRING" id="797302.Halru_0232"/>
<dbReference type="GeneID" id="14377897"/>
<dbReference type="eggNOG" id="arCOG03875">
    <property type="taxonomic scope" value="Archaea"/>
</dbReference>
<dbReference type="OrthoDB" id="146654at2157"/>
<evidence type="ECO:0000313" key="2">
    <source>
        <dbReference type="EMBL" id="AGB14878.1"/>
    </source>
</evidence>
<feature type="transmembrane region" description="Helical" evidence="1">
    <location>
        <begin position="64"/>
        <end position="84"/>
    </location>
</feature>
<dbReference type="Pfam" id="PF26161">
    <property type="entry name" value="DUF8044"/>
    <property type="match status" value="1"/>
</dbReference>
<keyword evidence="1" id="KW-0472">Membrane</keyword>
<gene>
    <name evidence="2" type="ordered locus">Halru_0232</name>
</gene>
<dbReference type="KEGG" id="hru:Halru_0232"/>
<proteinExistence type="predicted"/>
<accession>L0I7W8</accession>
<protein>
    <submittedName>
        <fullName evidence="2">Uncharacterized protein</fullName>
    </submittedName>
</protein>
<feature type="transmembrane region" description="Helical" evidence="1">
    <location>
        <begin position="12"/>
        <end position="29"/>
    </location>
</feature>
<sequence length="94" mass="10506">MATQGRRMRFVYGYLAWLLGIVLTLVVLDSLSYELFGILSLVGLLIVTELTVPTSVSPTWCRRLRWLAVLGIVGYAAFVSRKLVGLLPPEVLPW</sequence>